<dbReference type="Proteomes" id="UP001139311">
    <property type="component" value="Unassembled WGS sequence"/>
</dbReference>
<comment type="subcellular location">
    <subcellularLocation>
        <location evidence="1">Secreted</location>
    </subcellularLocation>
</comment>
<gene>
    <name evidence="3" type="ORF">LHA35_02555</name>
</gene>
<comment type="caution">
    <text evidence="3">The sequence shown here is derived from an EMBL/GenBank/DDBJ whole genome shotgun (WGS) entry which is preliminary data.</text>
</comment>
<dbReference type="InterPro" id="IPR001343">
    <property type="entry name" value="Hemolysn_Ca-bd"/>
</dbReference>
<sequence>MATIIGTPAADTLSGTAEADILIGRGGNDRLEGLGGSDLLLGGAGNDLLHGNSGTVPQWPHFEMPPLAGPGHDTLMGGPGDDTIFGSSATADTASAASLILGGAGNDHITATWGADTVLGGAGDDTIIGYGSTHFVPPIPHNAFPQILAQEPADLLLGGRGADSIEGGGGNDTLLGGPGDDTLLGGFGADLHAGGAGADLFVFRPLRLNGVFQDVGIGEGSRDIVLDFRQGSDRLDLSDYGFAASGQPLPAPAFLGSDPFIAGFGLQVRSEILGNGNTLVQFATALGGAGSGEPQVPSGPTGEIELVGAHHLQAGDFILALPEGPAGLLSAAVPEPFG</sequence>
<keyword evidence="4" id="KW-1185">Reference proteome</keyword>
<dbReference type="EMBL" id="JAJAQI010000003">
    <property type="protein sequence ID" value="MCB4820612.1"/>
    <property type="molecule type" value="Genomic_DNA"/>
</dbReference>
<dbReference type="GO" id="GO:0005509">
    <property type="term" value="F:calcium ion binding"/>
    <property type="evidence" value="ECO:0007669"/>
    <property type="project" value="InterPro"/>
</dbReference>
<evidence type="ECO:0000256" key="1">
    <source>
        <dbReference type="ARBA" id="ARBA00004613"/>
    </source>
</evidence>
<dbReference type="PANTHER" id="PTHR38340">
    <property type="entry name" value="S-LAYER PROTEIN"/>
    <property type="match status" value="1"/>
</dbReference>
<dbReference type="InterPro" id="IPR050557">
    <property type="entry name" value="RTX_toxin/Mannuronan_C5-epim"/>
</dbReference>
<evidence type="ECO:0000256" key="2">
    <source>
        <dbReference type="ARBA" id="ARBA00022525"/>
    </source>
</evidence>
<dbReference type="InterPro" id="IPR011049">
    <property type="entry name" value="Serralysin-like_metalloprot_C"/>
</dbReference>
<dbReference type="RefSeq" id="WP_226604097.1">
    <property type="nucleotide sequence ID" value="NZ_JAJAQI010000003.1"/>
</dbReference>
<dbReference type="SUPFAM" id="SSF51120">
    <property type="entry name" value="beta-Roll"/>
    <property type="match status" value="2"/>
</dbReference>
<dbReference type="PANTHER" id="PTHR38340:SF1">
    <property type="entry name" value="S-LAYER PROTEIN"/>
    <property type="match status" value="1"/>
</dbReference>
<name>A0A9X1L9P4_9PROT</name>
<accession>A0A9X1L9P4</accession>
<evidence type="ECO:0000313" key="4">
    <source>
        <dbReference type="Proteomes" id="UP001139311"/>
    </source>
</evidence>
<dbReference type="AlphaFoldDB" id="A0A9X1L9P4"/>
<evidence type="ECO:0000313" key="3">
    <source>
        <dbReference type="EMBL" id="MCB4820612.1"/>
    </source>
</evidence>
<evidence type="ECO:0008006" key="5">
    <source>
        <dbReference type="Google" id="ProtNLM"/>
    </source>
</evidence>
<dbReference type="GO" id="GO:0005615">
    <property type="term" value="C:extracellular space"/>
    <property type="evidence" value="ECO:0007669"/>
    <property type="project" value="InterPro"/>
</dbReference>
<protein>
    <recommendedName>
        <fullName evidence="5">Calcium-binding protein</fullName>
    </recommendedName>
</protein>
<dbReference type="PRINTS" id="PR00313">
    <property type="entry name" value="CABNDNGRPT"/>
</dbReference>
<dbReference type="PROSITE" id="PS00330">
    <property type="entry name" value="HEMOLYSIN_CALCIUM"/>
    <property type="match status" value="3"/>
</dbReference>
<organism evidence="3 4">
    <name type="scientific">Roseicella aerolata</name>
    <dbReference type="NCBI Taxonomy" id="2883479"/>
    <lineage>
        <taxon>Bacteria</taxon>
        <taxon>Pseudomonadati</taxon>
        <taxon>Pseudomonadota</taxon>
        <taxon>Alphaproteobacteria</taxon>
        <taxon>Acetobacterales</taxon>
        <taxon>Roseomonadaceae</taxon>
        <taxon>Roseicella</taxon>
    </lineage>
</organism>
<dbReference type="Gene3D" id="2.150.10.10">
    <property type="entry name" value="Serralysin-like metalloprotease, C-terminal"/>
    <property type="match status" value="3"/>
</dbReference>
<keyword evidence="2" id="KW-0964">Secreted</keyword>
<proteinExistence type="predicted"/>
<dbReference type="InterPro" id="IPR018511">
    <property type="entry name" value="Hemolysin-typ_Ca-bd_CS"/>
</dbReference>
<dbReference type="Pfam" id="PF00353">
    <property type="entry name" value="HemolysinCabind"/>
    <property type="match status" value="4"/>
</dbReference>
<reference evidence="3" key="1">
    <citation type="submission" date="2021-10" db="EMBL/GenBank/DDBJ databases">
        <title>Roseicella aerolatum sp. nov., isolated from aerosols of e-waste dismantling site.</title>
        <authorList>
            <person name="Qin T."/>
        </authorList>
    </citation>
    <scope>NUCLEOTIDE SEQUENCE</scope>
    <source>
        <strain evidence="3">GB24</strain>
    </source>
</reference>